<evidence type="ECO:0000313" key="3">
    <source>
        <dbReference type="Proteomes" id="UP000198848"/>
    </source>
</evidence>
<reference evidence="3" key="1">
    <citation type="submission" date="2016-10" db="EMBL/GenBank/DDBJ databases">
        <authorList>
            <person name="Varghese N."/>
            <person name="Submissions S."/>
        </authorList>
    </citation>
    <scope>NUCLEOTIDE SEQUENCE [LARGE SCALE GENOMIC DNA]</scope>
    <source>
        <strain evidence="3">DSM 24767</strain>
    </source>
</reference>
<evidence type="ECO:0000313" key="2">
    <source>
        <dbReference type="EMBL" id="SDR39586.1"/>
    </source>
</evidence>
<protein>
    <submittedName>
        <fullName evidence="2">Uncharacterized protein</fullName>
    </submittedName>
</protein>
<keyword evidence="1" id="KW-0472">Membrane</keyword>
<keyword evidence="1" id="KW-1133">Transmembrane helix</keyword>
<dbReference type="AlphaFoldDB" id="A0A1H1IQE9"/>
<feature type="transmembrane region" description="Helical" evidence="1">
    <location>
        <begin position="48"/>
        <end position="65"/>
    </location>
</feature>
<dbReference type="EMBL" id="FNLC01000005">
    <property type="protein sequence ID" value="SDR39586.1"/>
    <property type="molecule type" value="Genomic_DNA"/>
</dbReference>
<feature type="transmembrane region" description="Helical" evidence="1">
    <location>
        <begin position="71"/>
        <end position="95"/>
    </location>
</feature>
<dbReference type="Proteomes" id="UP000198848">
    <property type="component" value="Unassembled WGS sequence"/>
</dbReference>
<evidence type="ECO:0000256" key="1">
    <source>
        <dbReference type="SAM" id="Phobius"/>
    </source>
</evidence>
<keyword evidence="1" id="KW-0812">Transmembrane</keyword>
<name>A0A1H1IQE9_NATTX</name>
<dbReference type="STRING" id="1095778.SAMN04489842_3692"/>
<organism evidence="2 3">
    <name type="scientific">Natronobacterium texcoconense</name>
    <dbReference type="NCBI Taxonomy" id="1095778"/>
    <lineage>
        <taxon>Archaea</taxon>
        <taxon>Methanobacteriati</taxon>
        <taxon>Methanobacteriota</taxon>
        <taxon>Stenosarchaea group</taxon>
        <taxon>Halobacteria</taxon>
        <taxon>Halobacteriales</taxon>
        <taxon>Natrialbaceae</taxon>
        <taxon>Natronobacterium</taxon>
    </lineage>
</organism>
<gene>
    <name evidence="2" type="ORF">SAMN04489842_3692</name>
</gene>
<feature type="transmembrane region" description="Helical" evidence="1">
    <location>
        <begin position="107"/>
        <end position="129"/>
    </location>
</feature>
<proteinExistence type="predicted"/>
<feature type="transmembrane region" description="Helical" evidence="1">
    <location>
        <begin position="16"/>
        <end position="36"/>
    </location>
</feature>
<keyword evidence="3" id="KW-1185">Reference proteome</keyword>
<accession>A0A1H1IQE9</accession>
<dbReference type="OrthoDB" id="382695at2157"/>
<sequence length="134" mass="14032">MGERIMNGGESAKIGVTFYLALILWYLLLVGIRSLFAGDLTGPYEGPFFVALYGSVPLVAGWAGFTDKTLLTAAVVALVPLAVLLTVGLVGTVLEPLGGEQEPYAPLLVYLFAYQLVASVLLSGLGYGIGSYLG</sequence>